<evidence type="ECO:0000313" key="4">
    <source>
        <dbReference type="EMBL" id="QCT06406.1"/>
    </source>
</evidence>
<dbReference type="Proteomes" id="UP000301475">
    <property type="component" value="Chromosome"/>
</dbReference>
<dbReference type="InterPro" id="IPR025827">
    <property type="entry name" value="Zn_ribbon_recom_dom"/>
</dbReference>
<dbReference type="SUPFAM" id="SSF53041">
    <property type="entry name" value="Resolvase-like"/>
    <property type="match status" value="1"/>
</dbReference>
<evidence type="ECO:0000259" key="3">
    <source>
        <dbReference type="PROSITE" id="PS51737"/>
    </source>
</evidence>
<dbReference type="PANTHER" id="PTHR30461">
    <property type="entry name" value="DNA-INVERTASE FROM LAMBDOID PROPHAGE"/>
    <property type="match status" value="1"/>
</dbReference>
<name>A0A4P8XTS4_9FIRM</name>
<dbReference type="AlphaFoldDB" id="A0A4P8XTS4"/>
<dbReference type="InterPro" id="IPR050639">
    <property type="entry name" value="SSR_resolvase"/>
</dbReference>
<feature type="domain" description="Recombinase" evidence="3">
    <location>
        <begin position="179"/>
        <end position="307"/>
    </location>
</feature>
<dbReference type="InterPro" id="IPR006119">
    <property type="entry name" value="Resolv_N"/>
</dbReference>
<dbReference type="OrthoDB" id="9769353at2"/>
<dbReference type="InterPro" id="IPR011109">
    <property type="entry name" value="DNA_bind_recombinase_dom"/>
</dbReference>
<dbReference type="Pfam" id="PF00239">
    <property type="entry name" value="Resolvase"/>
    <property type="match status" value="1"/>
</dbReference>
<dbReference type="InterPro" id="IPR038109">
    <property type="entry name" value="DNA_bind_recomb_sf"/>
</dbReference>
<dbReference type="PROSITE" id="PS51736">
    <property type="entry name" value="RECOMBINASES_3"/>
    <property type="match status" value="1"/>
</dbReference>
<feature type="coiled-coil region" evidence="1">
    <location>
        <begin position="381"/>
        <end position="432"/>
    </location>
</feature>
<gene>
    <name evidence="4" type="ORF">E5Z56_03140</name>
</gene>
<sequence>MDILSVRNQIKSEGISFRDLPLRVAFYARVSTDYLEQLNSLENQKQYFTEYIGDMPNWEFAGGYIDEGLSGVSTKKREKFNEMIDDALDGKFDLIVTKEVSRFARNTLDSIQYTRQLLANGVAVYFQNDNINTLDDDSEFRLTIMASMAQDESRKISSRVKWGHHQAIKNGVVLGNSNIFGYRKADKRLYIDEEQAAIVRELFELYATGKYSMKNLETYFYNKGVRNTRGNKLAHNTMANIIRNPKYMGYYVGNKVQIIDMFTKKQKFLPEEEWVIFKDETGETVPQIVSEELWKRANEVLKVRSLDVIQKQNKTNHNNLLTGKLICAHCGKPFYRKDSVSKKGTANSAWRCSGKIKNGAESCPSMTIYENEIIPILEDVFKSSQQNINELSELIMRLSEELLNTNEGANRIETLNKSIANEQKKKQKLLQLNIEGRFPDSEFVRMSAECDEEIDHCQEEITAITDQMQNRKDVNKELAEIRSILDLAAESLNGDELDRSFVDRFIKQILVYPEENGMRLEIELNAGGKVVKNLAKSIGRTGKTSKKMIESYENAVK</sequence>
<dbReference type="CDD" id="cd00338">
    <property type="entry name" value="Ser_Recombinase"/>
    <property type="match status" value="1"/>
</dbReference>
<dbReference type="EMBL" id="CP039381">
    <property type="protein sequence ID" value="QCT06406.1"/>
    <property type="molecule type" value="Genomic_DNA"/>
</dbReference>
<dbReference type="SMART" id="SM00857">
    <property type="entry name" value="Resolvase"/>
    <property type="match status" value="1"/>
</dbReference>
<proteinExistence type="predicted"/>
<protein>
    <submittedName>
        <fullName evidence="4">Recombinase family protein</fullName>
    </submittedName>
</protein>
<feature type="domain" description="Resolvase/invertase-type recombinase catalytic" evidence="2">
    <location>
        <begin position="23"/>
        <end position="171"/>
    </location>
</feature>
<evidence type="ECO:0000313" key="5">
    <source>
        <dbReference type="Proteomes" id="UP000301475"/>
    </source>
</evidence>
<dbReference type="PANTHER" id="PTHR30461:SF23">
    <property type="entry name" value="DNA RECOMBINASE-RELATED"/>
    <property type="match status" value="1"/>
</dbReference>
<dbReference type="Gene3D" id="3.90.1750.20">
    <property type="entry name" value="Putative Large Serine Recombinase, Chain B, Domain 2"/>
    <property type="match status" value="1"/>
</dbReference>
<keyword evidence="5" id="KW-1185">Reference proteome</keyword>
<evidence type="ECO:0000256" key="1">
    <source>
        <dbReference type="SAM" id="Coils"/>
    </source>
</evidence>
<evidence type="ECO:0000259" key="2">
    <source>
        <dbReference type="PROSITE" id="PS51736"/>
    </source>
</evidence>
<dbReference type="GO" id="GO:0000150">
    <property type="term" value="F:DNA strand exchange activity"/>
    <property type="evidence" value="ECO:0007669"/>
    <property type="project" value="InterPro"/>
</dbReference>
<reference evidence="4 5" key="1">
    <citation type="submission" date="2019-04" db="EMBL/GenBank/DDBJ databases">
        <authorList>
            <person name="Embree M."/>
            <person name="Gaffney J.R."/>
        </authorList>
    </citation>
    <scope>NUCLEOTIDE SEQUENCE [LARGE SCALE GENOMIC DNA]</scope>
    <source>
        <strain evidence="4 5">JE7A12</strain>
    </source>
</reference>
<dbReference type="RefSeq" id="WP_138156483.1">
    <property type="nucleotide sequence ID" value="NZ_CP039381.1"/>
</dbReference>
<dbReference type="GO" id="GO:0003677">
    <property type="term" value="F:DNA binding"/>
    <property type="evidence" value="ECO:0007669"/>
    <property type="project" value="InterPro"/>
</dbReference>
<dbReference type="PROSITE" id="PS51737">
    <property type="entry name" value="RECOMBINASE_DNA_BIND"/>
    <property type="match status" value="1"/>
</dbReference>
<dbReference type="Gene3D" id="3.40.50.1390">
    <property type="entry name" value="Resolvase, N-terminal catalytic domain"/>
    <property type="match status" value="1"/>
</dbReference>
<dbReference type="InterPro" id="IPR036162">
    <property type="entry name" value="Resolvase-like_N_sf"/>
</dbReference>
<dbReference type="Pfam" id="PF07508">
    <property type="entry name" value="Recombinase"/>
    <property type="match status" value="1"/>
</dbReference>
<keyword evidence="1" id="KW-0175">Coiled coil</keyword>
<dbReference type="KEGG" id="ruj:E5Z56_03140"/>
<accession>A0A4P8XTS4</accession>
<dbReference type="Pfam" id="PF13408">
    <property type="entry name" value="Zn_ribbon_recom"/>
    <property type="match status" value="1"/>
</dbReference>
<organism evidence="4 5">
    <name type="scientific">Ruminococcus bovis</name>
    <dbReference type="NCBI Taxonomy" id="2564099"/>
    <lineage>
        <taxon>Bacteria</taxon>
        <taxon>Bacillati</taxon>
        <taxon>Bacillota</taxon>
        <taxon>Clostridia</taxon>
        <taxon>Eubacteriales</taxon>
        <taxon>Oscillospiraceae</taxon>
        <taxon>Ruminococcus</taxon>
    </lineage>
</organism>